<name>K6YZB1_9ALTE</name>
<evidence type="ECO:0000256" key="1">
    <source>
        <dbReference type="ARBA" id="ARBA00009820"/>
    </source>
</evidence>
<dbReference type="InterPro" id="IPR011042">
    <property type="entry name" value="6-blade_b-propeller_TolB-like"/>
</dbReference>
<dbReference type="eggNOG" id="COG0823">
    <property type="taxonomic scope" value="Bacteria"/>
</dbReference>
<dbReference type="AlphaFoldDB" id="K6YZB1"/>
<protein>
    <submittedName>
        <fullName evidence="2">Secreted protein</fullName>
    </submittedName>
</protein>
<dbReference type="PANTHER" id="PTHR36842:SF1">
    <property type="entry name" value="PROTEIN TOLB"/>
    <property type="match status" value="1"/>
</dbReference>
<dbReference type="PATRIC" id="fig|1129794.4.peg.3302"/>
<dbReference type="STRING" id="1129794.C427_3321"/>
<keyword evidence="3" id="KW-1185">Reference proteome</keyword>
<accession>K6YZB1</accession>
<comment type="similarity">
    <text evidence="1">Belongs to the TolB family.</text>
</comment>
<dbReference type="Gene3D" id="3.20.20.140">
    <property type="entry name" value="Metal-dependent hydrolases"/>
    <property type="match status" value="1"/>
</dbReference>
<organism evidence="2 3">
    <name type="scientific">Paraglaciecola psychrophila 170</name>
    <dbReference type="NCBI Taxonomy" id="1129794"/>
    <lineage>
        <taxon>Bacteria</taxon>
        <taxon>Pseudomonadati</taxon>
        <taxon>Pseudomonadota</taxon>
        <taxon>Gammaproteobacteria</taxon>
        <taxon>Alteromonadales</taxon>
        <taxon>Alteromonadaceae</taxon>
        <taxon>Paraglaciecola</taxon>
    </lineage>
</organism>
<gene>
    <name evidence="2" type="ORF">C427_3321</name>
</gene>
<dbReference type="Proteomes" id="UP000011864">
    <property type="component" value="Chromosome"/>
</dbReference>
<dbReference type="Gene3D" id="2.120.10.30">
    <property type="entry name" value="TolB, C-terminal domain"/>
    <property type="match status" value="2"/>
</dbReference>
<dbReference type="RefSeq" id="WP_007638706.1">
    <property type="nucleotide sequence ID" value="NC_020514.1"/>
</dbReference>
<reference evidence="2 3" key="1">
    <citation type="journal article" date="2013" name="Genome Announc.">
        <title>Complete Genome Sequence of Glaciecola psychrophila Strain 170T.</title>
        <authorList>
            <person name="Yin J."/>
            <person name="Chen J."/>
            <person name="Liu G."/>
            <person name="Yu Y."/>
            <person name="Song L."/>
            <person name="Wang X."/>
            <person name="Qu X."/>
        </authorList>
    </citation>
    <scope>NUCLEOTIDE SEQUENCE [LARGE SCALE GENOMIC DNA]</scope>
    <source>
        <strain evidence="2 3">170</strain>
    </source>
</reference>
<dbReference type="HOGENOM" id="CLU_345731_0_0_6"/>
<dbReference type="OrthoDB" id="9812921at2"/>
<dbReference type="SUPFAM" id="SSF82171">
    <property type="entry name" value="DPP6 N-terminal domain-like"/>
    <property type="match status" value="1"/>
</dbReference>
<proteinExistence type="inferred from homology"/>
<dbReference type="InterPro" id="IPR011659">
    <property type="entry name" value="WD40"/>
</dbReference>
<sequence length="823" mass="90553">MPSHNKAPVYLLPASFLLTVLIIIQLFSNVALAQWVNHYPKLDDFGHHTYLEQHELPILAYGVTDPAPSPDGKSIAIASKGWLWLLDIETGVAKRLTNTEGNDSRPRWSPNGKRLAFVRDYGNDTAVVIKDINSGKETLINSTAIDLDPEFSDNSRFLFYTSGISGSLELYQRDIQSGTQQQITSLPAVVRNTRRVANQQGIVYLHGNGAHRVLRHRDFLTGSDEIIQAQTLAYHLSSDVHPTLPLLVYSAPIDNNYHLWTMDMSDKRVKHRLTDGESFALTPAFSADGNHIYFVELDENRQFRLMQIPTYGGKPSPLQIKKWVYGEATGTLDIAISDENKTPIAARVSIMSAKGHSVANPMGATYVDPQTGRSYFYVDGSIDLTLPTGKYQVLAARGSITEIFSANVEIKQSKINHVNISLSPLWNSADAGYVSADFHVHLNGDGHHRAKHDDALLLMRGEDLNTLAPMSWNRWERRIDSGIIGKRSIQDAYQIIQGQEVRSHFHGHIGLLNLSEPFAPWFFGPNNPLLGSPDLTNADVFAFANKVGAFATYVHPVAADGDPFAEDVIANIPLELLSDGVLEPKMGLELVCAWTSPLGTSDLWYRLLNIGRPIVAMSGTDGWVDFHRTPAVGTGRAYIRPLTNEKTTDPVLAGALAGRSFVTTGPMLTFSLGNGIKPGGIIDSGKQEYTLNITSTVDLEIVEIMVNGQVGQTLKGIKAGKTTRFQGFIEVPEGGWVAARAYSANQRADSWPTMHVRPFAHSSPIWIKQIGSTDKTAKAAAAADLIRAINAAQDKAKKAYGERPMPRLYQRFKDANKALEAML</sequence>
<dbReference type="KEGG" id="gps:C427_3321"/>
<evidence type="ECO:0000313" key="3">
    <source>
        <dbReference type="Proteomes" id="UP000011864"/>
    </source>
</evidence>
<dbReference type="Pfam" id="PF07676">
    <property type="entry name" value="PD40"/>
    <property type="match status" value="4"/>
</dbReference>
<evidence type="ECO:0000313" key="2">
    <source>
        <dbReference type="EMBL" id="AGH45430.1"/>
    </source>
</evidence>
<dbReference type="EMBL" id="CP003837">
    <property type="protein sequence ID" value="AGH45430.1"/>
    <property type="molecule type" value="Genomic_DNA"/>
</dbReference>
<dbReference type="NCBIfam" id="NF038032">
    <property type="entry name" value="CehA_McbA_metalo"/>
    <property type="match status" value="1"/>
</dbReference>
<dbReference type="PANTHER" id="PTHR36842">
    <property type="entry name" value="PROTEIN TOLB HOMOLOG"/>
    <property type="match status" value="1"/>
</dbReference>